<feature type="domain" description="Peptidase S53 activation" evidence="2">
    <location>
        <begin position="60"/>
        <end position="180"/>
    </location>
</feature>
<keyword evidence="1" id="KW-0472">Membrane</keyword>
<gene>
    <name evidence="3" type="ORF">DUT91_19125</name>
</gene>
<name>A0A368JYB0_9HYPH</name>
<evidence type="ECO:0000313" key="3">
    <source>
        <dbReference type="EMBL" id="RCS22117.1"/>
    </source>
</evidence>
<organism evidence="3 4">
    <name type="scientific">Phyllobacterium salinisoli</name>
    <dbReference type="NCBI Taxonomy" id="1899321"/>
    <lineage>
        <taxon>Bacteria</taxon>
        <taxon>Pseudomonadati</taxon>
        <taxon>Pseudomonadota</taxon>
        <taxon>Alphaproteobacteria</taxon>
        <taxon>Hyphomicrobiales</taxon>
        <taxon>Phyllobacteriaceae</taxon>
        <taxon>Phyllobacterium</taxon>
    </lineage>
</organism>
<accession>A0A368JYB0</accession>
<keyword evidence="1" id="KW-1133">Transmembrane helix</keyword>
<dbReference type="PANTHER" id="PTHR14218:SF15">
    <property type="entry name" value="TRIPEPTIDYL-PEPTIDASE 1"/>
    <property type="match status" value="1"/>
</dbReference>
<evidence type="ECO:0000259" key="2">
    <source>
        <dbReference type="SMART" id="SM00944"/>
    </source>
</evidence>
<evidence type="ECO:0000313" key="4">
    <source>
        <dbReference type="Proteomes" id="UP000253420"/>
    </source>
</evidence>
<protein>
    <recommendedName>
        <fullName evidence="2">Peptidase S53 activation domain-containing protein</fullName>
    </recommendedName>
</protein>
<dbReference type="Pfam" id="PF09286">
    <property type="entry name" value="Pro-kuma_activ"/>
    <property type="match status" value="1"/>
</dbReference>
<reference evidence="3 4" key="1">
    <citation type="submission" date="2018-07" db="EMBL/GenBank/DDBJ databases">
        <title>The draft genome of Phyllobacterium salinisoli.</title>
        <authorList>
            <person name="Liu L."/>
            <person name="Li L."/>
            <person name="Zhang X."/>
            <person name="Liang L."/>
        </authorList>
    </citation>
    <scope>NUCLEOTIDE SEQUENCE [LARGE SCALE GENOMIC DNA]</scope>
    <source>
        <strain evidence="3 4">LLAN61</strain>
    </source>
</reference>
<evidence type="ECO:0000256" key="1">
    <source>
        <dbReference type="SAM" id="Phobius"/>
    </source>
</evidence>
<dbReference type="GO" id="GO:0004175">
    <property type="term" value="F:endopeptidase activity"/>
    <property type="evidence" value="ECO:0007669"/>
    <property type="project" value="TreeGrafter"/>
</dbReference>
<dbReference type="InterPro" id="IPR015366">
    <property type="entry name" value="S53_propep"/>
</dbReference>
<dbReference type="Proteomes" id="UP000253420">
    <property type="component" value="Unassembled WGS sequence"/>
</dbReference>
<dbReference type="GO" id="GO:0006508">
    <property type="term" value="P:proteolysis"/>
    <property type="evidence" value="ECO:0007669"/>
    <property type="project" value="TreeGrafter"/>
</dbReference>
<dbReference type="SMART" id="SM00944">
    <property type="entry name" value="Pro-kuma_activ"/>
    <property type="match status" value="1"/>
</dbReference>
<dbReference type="SUPFAM" id="SSF54897">
    <property type="entry name" value="Protease propeptides/inhibitors"/>
    <property type="match status" value="1"/>
</dbReference>
<dbReference type="PANTHER" id="PTHR14218">
    <property type="entry name" value="PROTEASE S8 TRIPEPTIDYL PEPTIDASE I CLN2"/>
    <property type="match status" value="1"/>
</dbReference>
<comment type="caution">
    <text evidence="3">The sequence shown here is derived from an EMBL/GenBank/DDBJ whole genome shotgun (WGS) entry which is preliminary data.</text>
</comment>
<keyword evidence="4" id="KW-1185">Reference proteome</keyword>
<keyword evidence="1" id="KW-0812">Transmembrane</keyword>
<dbReference type="RefSeq" id="WP_114442112.1">
    <property type="nucleotide sequence ID" value="NZ_QOZG01000009.1"/>
</dbReference>
<dbReference type="CDD" id="cd11377">
    <property type="entry name" value="Pro-peptidase_S53"/>
    <property type="match status" value="1"/>
</dbReference>
<dbReference type="InterPro" id="IPR050819">
    <property type="entry name" value="Tripeptidyl-peptidase_I"/>
</dbReference>
<dbReference type="GO" id="GO:0008240">
    <property type="term" value="F:tripeptidyl-peptidase activity"/>
    <property type="evidence" value="ECO:0007669"/>
    <property type="project" value="TreeGrafter"/>
</dbReference>
<dbReference type="AlphaFoldDB" id="A0A368JYB0"/>
<sequence>MQPEINVHGRHTHAKRIVKQLIFGMFCIASTAFCSVVQANEPSPAKPLLLEQQIPTAVMSKAARLLGDLPATLRLPLSIVLPPRNEAQIDELLKQLYDPHSPQYGRYLTPEQFTERFGPTQRDFDKVVAWARNNGFEIRRTTPSRRVLSITGTVDTINRSIATVPTLQPKQATVSRLKDGK</sequence>
<dbReference type="EMBL" id="QOZG01000009">
    <property type="protein sequence ID" value="RCS22117.1"/>
    <property type="molecule type" value="Genomic_DNA"/>
</dbReference>
<proteinExistence type="predicted"/>
<feature type="transmembrane region" description="Helical" evidence="1">
    <location>
        <begin position="21"/>
        <end position="39"/>
    </location>
</feature>
<dbReference type="OrthoDB" id="9002785at2"/>